<keyword evidence="2" id="KW-1185">Reference proteome</keyword>
<reference evidence="1 2" key="1">
    <citation type="submission" date="2020-11" db="EMBL/GenBank/DDBJ databases">
        <authorList>
            <person name="Peeters C."/>
        </authorList>
    </citation>
    <scope>NUCLEOTIDE SEQUENCE [LARGE SCALE GENOMIC DNA]</scope>
    <source>
        <strain evidence="1 2">LMG 7974</strain>
    </source>
</reference>
<dbReference type="EMBL" id="CAJHOF010000011">
    <property type="protein sequence ID" value="CAD7289006.1"/>
    <property type="molecule type" value="Genomic_DNA"/>
</dbReference>
<gene>
    <name evidence="1" type="ORF">LMG7974_01294</name>
</gene>
<dbReference type="RefSeq" id="WP_229933085.1">
    <property type="nucleotide sequence ID" value="NZ_CAJHOF010000011.1"/>
</dbReference>
<organism evidence="1 2">
    <name type="scientific">Campylobacter majalis</name>
    <dbReference type="NCBI Taxonomy" id="2790656"/>
    <lineage>
        <taxon>Bacteria</taxon>
        <taxon>Pseudomonadati</taxon>
        <taxon>Campylobacterota</taxon>
        <taxon>Epsilonproteobacteria</taxon>
        <taxon>Campylobacterales</taxon>
        <taxon>Campylobacteraceae</taxon>
        <taxon>Campylobacter</taxon>
    </lineage>
</organism>
<protein>
    <submittedName>
        <fullName evidence="1">Uncharacterized protein</fullName>
    </submittedName>
</protein>
<proteinExistence type="predicted"/>
<name>A0ABM8Q7Z2_9BACT</name>
<evidence type="ECO:0000313" key="2">
    <source>
        <dbReference type="Proteomes" id="UP000789803"/>
    </source>
</evidence>
<dbReference type="Proteomes" id="UP000789803">
    <property type="component" value="Unassembled WGS sequence"/>
</dbReference>
<comment type="caution">
    <text evidence="1">The sequence shown here is derived from an EMBL/GenBank/DDBJ whole genome shotgun (WGS) entry which is preliminary data.</text>
</comment>
<sequence length="87" mass="9586">MSSFTPFVCEPKVLFEGEDGFVVVFGEMLGGKSRVGMRWSKSNYPTARSGDIAYFLLSEELDLSFIVSLLGGKNDENIKNAIKTIIS</sequence>
<accession>A0ABM8Q7Z2</accession>
<evidence type="ECO:0000313" key="1">
    <source>
        <dbReference type="EMBL" id="CAD7289006.1"/>
    </source>
</evidence>